<evidence type="ECO:0000313" key="2">
    <source>
        <dbReference type="EMBL" id="KAK3172854.1"/>
    </source>
</evidence>
<dbReference type="SUPFAM" id="SSF48403">
    <property type="entry name" value="Ankyrin repeat"/>
    <property type="match status" value="1"/>
</dbReference>
<proteinExistence type="predicted"/>
<dbReference type="PROSITE" id="PS50088">
    <property type="entry name" value="ANK_REPEAT"/>
    <property type="match status" value="1"/>
</dbReference>
<gene>
    <name evidence="2" type="ORF">OEA41_006179</name>
</gene>
<comment type="caution">
    <text evidence="2">The sequence shown here is derived from an EMBL/GenBank/DDBJ whole genome shotgun (WGS) entry which is preliminary data.</text>
</comment>
<reference evidence="2" key="1">
    <citation type="submission" date="2022-11" db="EMBL/GenBank/DDBJ databases">
        <title>Chromosomal genome sequence assembly and mating type (MAT) locus characterization of the leprose asexual lichenized fungus Lepraria neglecta (Nyl.) Erichsen.</title>
        <authorList>
            <person name="Allen J.L."/>
            <person name="Pfeffer B."/>
        </authorList>
    </citation>
    <scope>NUCLEOTIDE SEQUENCE</scope>
    <source>
        <strain evidence="2">Allen 5258</strain>
    </source>
</reference>
<dbReference type="PROSITE" id="PS50297">
    <property type="entry name" value="ANK_REP_REGION"/>
    <property type="match status" value="1"/>
</dbReference>
<dbReference type="Gene3D" id="1.25.40.20">
    <property type="entry name" value="Ankyrin repeat-containing domain"/>
    <property type="match status" value="1"/>
</dbReference>
<dbReference type="AlphaFoldDB" id="A0AAE0DK94"/>
<dbReference type="Pfam" id="PF12796">
    <property type="entry name" value="Ank_2"/>
    <property type="match status" value="1"/>
</dbReference>
<organism evidence="2 3">
    <name type="scientific">Lepraria neglecta</name>
    <dbReference type="NCBI Taxonomy" id="209136"/>
    <lineage>
        <taxon>Eukaryota</taxon>
        <taxon>Fungi</taxon>
        <taxon>Dikarya</taxon>
        <taxon>Ascomycota</taxon>
        <taxon>Pezizomycotina</taxon>
        <taxon>Lecanoromycetes</taxon>
        <taxon>OSLEUM clade</taxon>
        <taxon>Lecanoromycetidae</taxon>
        <taxon>Lecanorales</taxon>
        <taxon>Lecanorineae</taxon>
        <taxon>Stereocaulaceae</taxon>
        <taxon>Lepraria</taxon>
    </lineage>
</organism>
<accession>A0AAE0DK94</accession>
<evidence type="ECO:0008006" key="4">
    <source>
        <dbReference type="Google" id="ProtNLM"/>
    </source>
</evidence>
<dbReference type="Proteomes" id="UP001276659">
    <property type="component" value="Unassembled WGS sequence"/>
</dbReference>
<protein>
    <recommendedName>
        <fullName evidence="4">Ankyrin</fullName>
    </recommendedName>
</protein>
<name>A0AAE0DK94_9LECA</name>
<evidence type="ECO:0000256" key="1">
    <source>
        <dbReference type="PROSITE-ProRule" id="PRU00023"/>
    </source>
</evidence>
<dbReference type="SMART" id="SM00248">
    <property type="entry name" value="ANK"/>
    <property type="match status" value="3"/>
</dbReference>
<keyword evidence="3" id="KW-1185">Reference proteome</keyword>
<dbReference type="InterPro" id="IPR036770">
    <property type="entry name" value="Ankyrin_rpt-contain_sf"/>
</dbReference>
<dbReference type="EMBL" id="JASNWA010000007">
    <property type="protein sequence ID" value="KAK3172854.1"/>
    <property type="molecule type" value="Genomic_DNA"/>
</dbReference>
<feature type="repeat" description="ANK" evidence="1">
    <location>
        <begin position="37"/>
        <end position="65"/>
    </location>
</feature>
<evidence type="ECO:0000313" key="3">
    <source>
        <dbReference type="Proteomes" id="UP001276659"/>
    </source>
</evidence>
<dbReference type="InterPro" id="IPR002110">
    <property type="entry name" value="Ankyrin_rpt"/>
</dbReference>
<keyword evidence="1" id="KW-0040">ANK repeat</keyword>
<sequence>MLSSWNSALSLAAELGKPDLCKRLIPITGDINSQDGDGDTALSNAATSADQSPTVEFLLDAGAEIVPQQPGPHCSFLAPSERMKGFGLDALLKAWNKQHLGIVRTILEHAALHTPASEYATALELWQMKDKKDFEAWISARSANAPENRPEVVAFRGEIKRREKETLEFNKQRIAVEMGIAPPVAESDVKSDGGEKK</sequence>